<proteinExistence type="predicted"/>
<keyword evidence="3" id="KW-1185">Reference proteome</keyword>
<dbReference type="InterPro" id="IPR015915">
    <property type="entry name" value="Kelch-typ_b-propeller"/>
</dbReference>
<evidence type="ECO:0008006" key="4">
    <source>
        <dbReference type="Google" id="ProtNLM"/>
    </source>
</evidence>
<feature type="region of interest" description="Disordered" evidence="1">
    <location>
        <begin position="1"/>
        <end position="21"/>
    </location>
</feature>
<feature type="region of interest" description="Disordered" evidence="1">
    <location>
        <begin position="294"/>
        <end position="341"/>
    </location>
</feature>
<feature type="compositionally biased region" description="Low complexity" evidence="1">
    <location>
        <begin position="9"/>
        <end position="20"/>
    </location>
</feature>
<dbReference type="AlphaFoldDB" id="A0AAV6LHW0"/>
<evidence type="ECO:0000256" key="1">
    <source>
        <dbReference type="SAM" id="MobiDB-lite"/>
    </source>
</evidence>
<feature type="compositionally biased region" description="Polar residues" evidence="1">
    <location>
        <begin position="302"/>
        <end position="312"/>
    </location>
</feature>
<comment type="caution">
    <text evidence="2">The sequence shown here is derived from an EMBL/GenBank/DDBJ whole genome shotgun (WGS) entry which is preliminary data.</text>
</comment>
<dbReference type="Proteomes" id="UP000823749">
    <property type="component" value="Chromosome 1"/>
</dbReference>
<accession>A0AAV6LHW0</accession>
<reference evidence="2" key="1">
    <citation type="submission" date="2020-08" db="EMBL/GenBank/DDBJ databases">
        <title>Plant Genome Project.</title>
        <authorList>
            <person name="Zhang R.-G."/>
        </authorList>
    </citation>
    <scope>NUCLEOTIDE SEQUENCE</scope>
    <source>
        <strain evidence="2">WSP0</strain>
        <tissue evidence="2">Leaf</tissue>
    </source>
</reference>
<evidence type="ECO:0000313" key="3">
    <source>
        <dbReference type="Proteomes" id="UP000823749"/>
    </source>
</evidence>
<dbReference type="EMBL" id="JACTNZ010000001">
    <property type="protein sequence ID" value="KAG5563726.1"/>
    <property type="molecule type" value="Genomic_DNA"/>
</dbReference>
<name>A0AAV6LHW0_9ERIC</name>
<feature type="compositionally biased region" description="Basic residues" evidence="1">
    <location>
        <begin position="321"/>
        <end position="341"/>
    </location>
</feature>
<protein>
    <recommendedName>
        <fullName evidence="4">Kelch repeat-containing protein</fullName>
    </recommendedName>
</protein>
<gene>
    <name evidence="2" type="ORF">RHGRI_000057</name>
</gene>
<sequence length="341" mass="38777">MLPTDPNTSMSTPFSSSSSSGELEYEDASIYFCVERDFRLHEWYVIKGNSKTPEDKLLRPIFPPPPKNQRRSGCGVVGSTIYVLGGMDYNQRSYYGNDMYDDVYYIDTHRPSSGWKKGCPMTTPRDRPYAVTVDDLHKMYVFGGKGILRRRDDVTPWAEVFDSKDGILYCMENWRRPGIMYGLDVSNPQNQIQRVLGCDNSCLPQEGYNYDDPAAKEFMVSLGNSKLAVIWSGYRDGFFVCCSKLNMSKRLNATTGQVDFVAMPLSLSYYSVESLETSSRLAYCLAIFPSQNNESKEEASKDASTSNDINSSNNNNNNDAKKKKKKKKKKRVRNKKKKQVQ</sequence>
<dbReference type="SUPFAM" id="SSF117281">
    <property type="entry name" value="Kelch motif"/>
    <property type="match status" value="1"/>
</dbReference>
<organism evidence="2 3">
    <name type="scientific">Rhododendron griersonianum</name>
    <dbReference type="NCBI Taxonomy" id="479676"/>
    <lineage>
        <taxon>Eukaryota</taxon>
        <taxon>Viridiplantae</taxon>
        <taxon>Streptophyta</taxon>
        <taxon>Embryophyta</taxon>
        <taxon>Tracheophyta</taxon>
        <taxon>Spermatophyta</taxon>
        <taxon>Magnoliopsida</taxon>
        <taxon>eudicotyledons</taxon>
        <taxon>Gunneridae</taxon>
        <taxon>Pentapetalae</taxon>
        <taxon>asterids</taxon>
        <taxon>Ericales</taxon>
        <taxon>Ericaceae</taxon>
        <taxon>Ericoideae</taxon>
        <taxon>Rhodoreae</taxon>
        <taxon>Rhododendron</taxon>
    </lineage>
</organism>
<dbReference type="Gene3D" id="2.120.10.80">
    <property type="entry name" value="Kelch-type beta propeller"/>
    <property type="match status" value="1"/>
</dbReference>
<evidence type="ECO:0000313" key="2">
    <source>
        <dbReference type="EMBL" id="KAG5563726.1"/>
    </source>
</evidence>